<protein>
    <submittedName>
        <fullName evidence="3">Uncharacterized protein</fullName>
    </submittedName>
</protein>
<feature type="compositionally biased region" description="Low complexity" evidence="1">
    <location>
        <begin position="13"/>
        <end position="24"/>
    </location>
</feature>
<name>A0A2G9C7U2_9BURK</name>
<feature type="region of interest" description="Disordered" evidence="1">
    <location>
        <begin position="1"/>
        <end position="24"/>
    </location>
</feature>
<dbReference type="AlphaFoldDB" id="A0A2G9C7U2"/>
<evidence type="ECO:0000313" key="4">
    <source>
        <dbReference type="Proteomes" id="UP000231501"/>
    </source>
</evidence>
<keyword evidence="2" id="KW-1133">Transmembrane helix</keyword>
<comment type="caution">
    <text evidence="3">The sequence shown here is derived from an EMBL/GenBank/DDBJ whole genome shotgun (WGS) entry which is preliminary data.</text>
</comment>
<dbReference type="Proteomes" id="UP000231501">
    <property type="component" value="Unassembled WGS sequence"/>
</dbReference>
<proteinExistence type="predicted"/>
<feature type="region of interest" description="Disordered" evidence="1">
    <location>
        <begin position="175"/>
        <end position="196"/>
    </location>
</feature>
<feature type="compositionally biased region" description="Low complexity" evidence="1">
    <location>
        <begin position="115"/>
        <end position="131"/>
    </location>
</feature>
<keyword evidence="4" id="KW-1185">Reference proteome</keyword>
<sequence>MHRPETTHEAAQGATDDAARGAMRAAARSTSRRFRAIALGAVLLLHIALVAWLQHAWHRGDAHGEQRRSSIRMVTIQLPPLAPRPSPQAARPRTDSTTAVRRSASARPRTDDTARTSLPSSAPPRAASPAPEIERVDEAPRATVIIAAPTPVPGASGPSGRELMDGTATRRAIRQSAQGQPLLAERADDASRAPDRVDASTKLGNEMMKSASGDCLKGEYAGGGMGLLSAPFWLLAEARGKCRR</sequence>
<accession>A0A2G9C7U2</accession>
<feature type="transmembrane region" description="Helical" evidence="2">
    <location>
        <begin position="34"/>
        <end position="53"/>
    </location>
</feature>
<reference evidence="3 4" key="1">
    <citation type="submission" date="2017-11" db="EMBL/GenBank/DDBJ databases">
        <title>Draft genome sequence of Mitsuaria sp. HWN-4.</title>
        <authorList>
            <person name="Gundlapally S.R."/>
        </authorList>
    </citation>
    <scope>NUCLEOTIDE SEQUENCE [LARGE SCALE GENOMIC DNA]</scope>
    <source>
        <strain evidence="3 4">HWN-4</strain>
    </source>
</reference>
<keyword evidence="2" id="KW-0812">Transmembrane</keyword>
<evidence type="ECO:0000256" key="1">
    <source>
        <dbReference type="SAM" id="MobiDB-lite"/>
    </source>
</evidence>
<dbReference type="EMBL" id="PEOG01000036">
    <property type="protein sequence ID" value="PIM52488.1"/>
    <property type="molecule type" value="Genomic_DNA"/>
</dbReference>
<keyword evidence="2" id="KW-0472">Membrane</keyword>
<evidence type="ECO:0000313" key="3">
    <source>
        <dbReference type="EMBL" id="PIM52488.1"/>
    </source>
</evidence>
<organism evidence="3 4">
    <name type="scientific">Roseateles chitinivorans</name>
    <dbReference type="NCBI Taxonomy" id="2917965"/>
    <lineage>
        <taxon>Bacteria</taxon>
        <taxon>Pseudomonadati</taxon>
        <taxon>Pseudomonadota</taxon>
        <taxon>Betaproteobacteria</taxon>
        <taxon>Burkholderiales</taxon>
        <taxon>Sphaerotilaceae</taxon>
        <taxon>Roseateles</taxon>
    </lineage>
</organism>
<gene>
    <name evidence="3" type="ORF">CS062_14155</name>
</gene>
<feature type="compositionally biased region" description="Basic and acidic residues" evidence="1">
    <location>
        <begin position="185"/>
        <end position="196"/>
    </location>
</feature>
<feature type="region of interest" description="Disordered" evidence="1">
    <location>
        <begin position="79"/>
        <end position="137"/>
    </location>
</feature>
<evidence type="ECO:0000256" key="2">
    <source>
        <dbReference type="SAM" id="Phobius"/>
    </source>
</evidence>